<dbReference type="GO" id="GO:0050660">
    <property type="term" value="F:flavin adenine dinucleotide binding"/>
    <property type="evidence" value="ECO:0007669"/>
    <property type="project" value="TreeGrafter"/>
</dbReference>
<dbReference type="EMBL" id="BPWL01000007">
    <property type="protein sequence ID" value="GJJ12677.1"/>
    <property type="molecule type" value="Genomic_DNA"/>
</dbReference>
<protein>
    <recommendedName>
        <fullName evidence="5">FAD/NAD(P)-binding domain-containing protein</fullName>
    </recommendedName>
</protein>
<name>A0AAV5ADG1_9AGAM</name>
<dbReference type="SUPFAM" id="SSF51905">
    <property type="entry name" value="FAD/NAD(P)-binding domain"/>
    <property type="match status" value="1"/>
</dbReference>
<reference evidence="6" key="1">
    <citation type="submission" date="2021-10" db="EMBL/GenBank/DDBJ databases">
        <title>De novo Genome Assembly of Clathrus columnatus (Basidiomycota, Fungi) Using Illumina and Nanopore Sequence Data.</title>
        <authorList>
            <person name="Ogiso-Tanaka E."/>
            <person name="Itagaki H."/>
            <person name="Hosoya T."/>
            <person name="Hosaka K."/>
        </authorList>
    </citation>
    <scope>NUCLEOTIDE SEQUENCE</scope>
    <source>
        <strain evidence="6">MO-923</strain>
    </source>
</reference>
<dbReference type="Proteomes" id="UP001050691">
    <property type="component" value="Unassembled WGS sequence"/>
</dbReference>
<evidence type="ECO:0000256" key="4">
    <source>
        <dbReference type="ARBA" id="ARBA00023002"/>
    </source>
</evidence>
<dbReference type="AlphaFoldDB" id="A0AAV5ADG1"/>
<dbReference type="PANTHER" id="PTHR43735">
    <property type="entry name" value="APOPTOSIS-INDUCING FACTOR 1"/>
    <property type="match status" value="1"/>
</dbReference>
<accession>A0AAV5ADG1</accession>
<evidence type="ECO:0000313" key="6">
    <source>
        <dbReference type="EMBL" id="GJJ12677.1"/>
    </source>
</evidence>
<evidence type="ECO:0000256" key="1">
    <source>
        <dbReference type="ARBA" id="ARBA00006442"/>
    </source>
</evidence>
<evidence type="ECO:0000256" key="3">
    <source>
        <dbReference type="ARBA" id="ARBA00022827"/>
    </source>
</evidence>
<dbReference type="InterPro" id="IPR023753">
    <property type="entry name" value="FAD/NAD-binding_dom"/>
</dbReference>
<sequence length="396" mass="42859">MSNQIVIVGGGGAGIDLAQALSTRLVSKEHTITLITDKDYYPHYIAALRSISSPIGDTEWPESTIIPLDRLFQNDKNAKLVIAKATSIEYQGGVGSGKGSVITDKGDRIPFDVLAVTTGSTWEAPLDFPSTRKEALQYIHDWQEKIKNAEGVAIVGGGPVGIGTSAISWKKSKSERTLTSVLVELAGEIRDQYPTKPITIVHNKPLLISGTYPDKFRRDLASRLAQRDVQLILDDSIDVENTTGNQIITAKGSRVKADLLIPTRGPKANPALLESLTPRSITNSGHADVEATLQLKGYSHIFALGDVINWEGEVPQKVKHRGHVPVAADNIVDVLAGREPQAKYKKSFEAIIVTIGKTGGAAYFGVWWGITLGSMMVKTLKGKSLFVPMVKKLLGY</sequence>
<evidence type="ECO:0000313" key="7">
    <source>
        <dbReference type="Proteomes" id="UP001050691"/>
    </source>
</evidence>
<organism evidence="6 7">
    <name type="scientific">Clathrus columnatus</name>
    <dbReference type="NCBI Taxonomy" id="1419009"/>
    <lineage>
        <taxon>Eukaryota</taxon>
        <taxon>Fungi</taxon>
        <taxon>Dikarya</taxon>
        <taxon>Basidiomycota</taxon>
        <taxon>Agaricomycotina</taxon>
        <taxon>Agaricomycetes</taxon>
        <taxon>Phallomycetidae</taxon>
        <taxon>Phallales</taxon>
        <taxon>Clathraceae</taxon>
        <taxon>Clathrus</taxon>
    </lineage>
</organism>
<dbReference type="PANTHER" id="PTHR43735:SF3">
    <property type="entry name" value="FERROPTOSIS SUPPRESSOR PROTEIN 1"/>
    <property type="match status" value="1"/>
</dbReference>
<dbReference type="Pfam" id="PF07992">
    <property type="entry name" value="Pyr_redox_2"/>
    <property type="match status" value="1"/>
</dbReference>
<comment type="caution">
    <text evidence="6">The sequence shown here is derived from an EMBL/GenBank/DDBJ whole genome shotgun (WGS) entry which is preliminary data.</text>
</comment>
<keyword evidence="4" id="KW-0560">Oxidoreductase</keyword>
<evidence type="ECO:0000256" key="2">
    <source>
        <dbReference type="ARBA" id="ARBA00022630"/>
    </source>
</evidence>
<dbReference type="GO" id="GO:0004174">
    <property type="term" value="F:electron-transferring-flavoprotein dehydrogenase activity"/>
    <property type="evidence" value="ECO:0007669"/>
    <property type="project" value="TreeGrafter"/>
</dbReference>
<keyword evidence="7" id="KW-1185">Reference proteome</keyword>
<keyword evidence="2" id="KW-0285">Flavoprotein</keyword>
<dbReference type="GO" id="GO:0005737">
    <property type="term" value="C:cytoplasm"/>
    <property type="evidence" value="ECO:0007669"/>
    <property type="project" value="TreeGrafter"/>
</dbReference>
<feature type="domain" description="FAD/NAD(P)-binding" evidence="5">
    <location>
        <begin position="4"/>
        <end position="312"/>
    </location>
</feature>
<dbReference type="Gene3D" id="3.50.50.100">
    <property type="match status" value="1"/>
</dbReference>
<evidence type="ECO:0000259" key="5">
    <source>
        <dbReference type="Pfam" id="PF07992"/>
    </source>
</evidence>
<gene>
    <name evidence="6" type="ORF">Clacol_006921</name>
</gene>
<comment type="similarity">
    <text evidence="1">Belongs to the FAD-dependent oxidoreductase family.</text>
</comment>
<proteinExistence type="inferred from homology"/>
<dbReference type="PRINTS" id="PR00368">
    <property type="entry name" value="FADPNR"/>
</dbReference>
<dbReference type="InterPro" id="IPR036188">
    <property type="entry name" value="FAD/NAD-bd_sf"/>
</dbReference>
<keyword evidence="3" id="KW-0274">FAD</keyword>